<dbReference type="Proteomes" id="UP000020077">
    <property type="component" value="Unassembled WGS sequence"/>
</dbReference>
<dbReference type="InterPro" id="IPR035919">
    <property type="entry name" value="EAL_sf"/>
</dbReference>
<organism evidence="1 2">
    <name type="scientific">Candidatus Accumulibacter phosphatis</name>
    <dbReference type="NCBI Taxonomy" id="327160"/>
    <lineage>
        <taxon>Bacteria</taxon>
        <taxon>Pseudomonadati</taxon>
        <taxon>Pseudomonadota</taxon>
        <taxon>Betaproteobacteria</taxon>
        <taxon>Candidatus Accumulibacter</taxon>
    </lineage>
</organism>
<name>A0A080LTF4_9PROT</name>
<dbReference type="SUPFAM" id="SSF141868">
    <property type="entry name" value="EAL domain-like"/>
    <property type="match status" value="1"/>
</dbReference>
<comment type="caution">
    <text evidence="1">The sequence shown here is derived from an EMBL/GenBank/DDBJ whole genome shotgun (WGS) entry which is preliminary data.</text>
</comment>
<sequence>MAADTPPSGANDFVAKPINWPIFGHRARYVWRSALAARQLRAPDFLASVAATIAETGINTEQLELELTENILMEPESRQVQGL</sequence>
<evidence type="ECO:0000313" key="2">
    <source>
        <dbReference type="Proteomes" id="UP000020077"/>
    </source>
</evidence>
<protein>
    <submittedName>
        <fullName evidence="1">Uncharacterized protein</fullName>
    </submittedName>
</protein>
<dbReference type="AlphaFoldDB" id="A0A080LTF4"/>
<gene>
    <name evidence="1" type="ORF">AW09_003153</name>
</gene>
<dbReference type="EMBL" id="JDVG02000505">
    <property type="protein sequence ID" value="KFB71698.1"/>
    <property type="molecule type" value="Genomic_DNA"/>
</dbReference>
<evidence type="ECO:0000313" key="1">
    <source>
        <dbReference type="EMBL" id="KFB71698.1"/>
    </source>
</evidence>
<accession>A0A080LTF4</accession>
<dbReference type="Gene3D" id="3.20.20.450">
    <property type="entry name" value="EAL domain"/>
    <property type="match status" value="1"/>
</dbReference>
<proteinExistence type="predicted"/>
<reference evidence="1 2" key="1">
    <citation type="submission" date="2014-02" db="EMBL/GenBank/DDBJ databases">
        <title>Expanding our view of genomic diversity in Candidatus Accumulibacter clades.</title>
        <authorList>
            <person name="Skennerton C.T."/>
            <person name="Barr J.J."/>
            <person name="Slater F.R."/>
            <person name="Bond P.L."/>
            <person name="Tyson G.W."/>
        </authorList>
    </citation>
    <scope>NUCLEOTIDE SEQUENCE [LARGE SCALE GENOMIC DNA]</scope>
    <source>
        <strain evidence="2">BA-91</strain>
    </source>
</reference>